<dbReference type="PANTHER" id="PTHR48476:SF1">
    <property type="entry name" value="SHORT-CHAIN DEHYDROGENASE TIC 32, CHLOROPLASTIC-LIKE"/>
    <property type="match status" value="1"/>
</dbReference>
<protein>
    <submittedName>
        <fullName evidence="1">Uncharacterized protein</fullName>
    </submittedName>
</protein>
<dbReference type="EMBL" id="KV875586">
    <property type="protein sequence ID" value="RZR71803.1"/>
    <property type="molecule type" value="Genomic_DNA"/>
</dbReference>
<name>A0A444FTD6_ENSVE</name>
<proteinExistence type="predicted"/>
<organism evidence="1 3">
    <name type="scientific">Ensete ventricosum</name>
    <name type="common">Abyssinian banana</name>
    <name type="synonym">Musa ensete</name>
    <dbReference type="NCBI Taxonomy" id="4639"/>
    <lineage>
        <taxon>Eukaryota</taxon>
        <taxon>Viridiplantae</taxon>
        <taxon>Streptophyta</taxon>
        <taxon>Embryophyta</taxon>
        <taxon>Tracheophyta</taxon>
        <taxon>Spermatophyta</taxon>
        <taxon>Magnoliopsida</taxon>
        <taxon>Liliopsida</taxon>
        <taxon>Zingiberales</taxon>
        <taxon>Musaceae</taxon>
        <taxon>Ensete</taxon>
    </lineage>
</organism>
<evidence type="ECO:0000313" key="1">
    <source>
        <dbReference type="EMBL" id="RRT73515.1"/>
    </source>
</evidence>
<evidence type="ECO:0000313" key="3">
    <source>
        <dbReference type="Proteomes" id="UP000287651"/>
    </source>
</evidence>
<reference evidence="2" key="2">
    <citation type="journal article" date="2018" name="Data Brief">
        <title>Genome sequence data from 17 accessions of Ensete ventricosum, a staple food crop for millions in Ethiopia.</title>
        <authorList>
            <person name="Yemataw Z."/>
            <person name="Muzemil S."/>
            <person name="Ambachew D."/>
            <person name="Tripathi L."/>
            <person name="Tesfaye K."/>
            <person name="Chala A."/>
            <person name="Farbos A."/>
            <person name="O'Neill P."/>
            <person name="Moore K."/>
            <person name="Grant M."/>
            <person name="Studholme D.J."/>
        </authorList>
    </citation>
    <scope>NUCLEOTIDE SEQUENCE [LARGE SCALE GENOMIC DNA]</scope>
    <source>
        <tissue evidence="2">Leaf</tissue>
    </source>
</reference>
<gene>
    <name evidence="1" type="ORF">B296_00023627</name>
    <name evidence="2" type="ORF">BHM03_00007560</name>
</gene>
<reference evidence="1" key="3">
    <citation type="submission" date="2018-09" db="EMBL/GenBank/DDBJ databases">
        <authorList>
            <person name="Harrison J."/>
            <person name="Moore K.A."/>
            <person name="Paszkiewicz K."/>
            <person name="Jones T."/>
            <person name="Grant M."/>
            <person name="Ambacheew D."/>
            <person name="Muzemil S."/>
            <person name="Studholme D."/>
        </authorList>
    </citation>
    <scope>NUCLEOTIDE SEQUENCE</scope>
</reference>
<reference evidence="1 3" key="1">
    <citation type="journal article" date="2014" name="Agronomy (Basel)">
        <title>A Draft Genome Sequence for Ensete ventricosum, the Drought-Tolerant Tree Against Hunger.</title>
        <authorList>
            <person name="Harrison J."/>
            <person name="Moore K.A."/>
            <person name="Paszkiewicz K."/>
            <person name="Jones T."/>
            <person name="Grant M."/>
            <person name="Ambacheew D."/>
            <person name="Muzemil S."/>
            <person name="Studholme D.J."/>
        </authorList>
    </citation>
    <scope>NUCLEOTIDE SEQUENCE [LARGE SCALE GENOMIC DNA]</scope>
</reference>
<dbReference type="AlphaFoldDB" id="A0A444FTD6"/>
<dbReference type="InterPro" id="IPR055280">
    <property type="entry name" value="TIC32"/>
</dbReference>
<accession>A0A444FTD6</accession>
<sequence>MWPFHGRGPSGFSSSSTAEEVTEGLDGSGLTAIVTGAPLYYCYFAYGQSKLANILHTVELSRRLKLWERRIVLVLNVPFFCCSHFRYRWEVGDEKCSSRSGNDMLPGTSPA</sequence>
<feature type="non-terminal residue" evidence="1">
    <location>
        <position position="111"/>
    </location>
</feature>
<dbReference type="PANTHER" id="PTHR48476">
    <property type="entry name" value="SHORT-CHAIN DEHYDROGENASE TIC 32, CHLOROPLASTIC-LIKE"/>
    <property type="match status" value="1"/>
</dbReference>
<dbReference type="Proteomes" id="UP000290560">
    <property type="component" value="Unassembled WGS sequence"/>
</dbReference>
<dbReference type="EMBL" id="AMZH03003071">
    <property type="protein sequence ID" value="RRT73515.1"/>
    <property type="molecule type" value="Genomic_DNA"/>
</dbReference>
<dbReference type="Proteomes" id="UP000287651">
    <property type="component" value="Unassembled WGS sequence"/>
</dbReference>
<evidence type="ECO:0000313" key="2">
    <source>
        <dbReference type="EMBL" id="RZR71803.1"/>
    </source>
</evidence>